<reference evidence="2" key="1">
    <citation type="journal article" date="2014" name="Int. J. Syst. Evol. Microbiol.">
        <title>Complete genome sequence of Corynebacterium casei LMG S-19264T (=DSM 44701T), isolated from a smear-ripened cheese.</title>
        <authorList>
            <consortium name="US DOE Joint Genome Institute (JGI-PGF)"/>
            <person name="Walter F."/>
            <person name="Albersmeier A."/>
            <person name="Kalinowski J."/>
            <person name="Ruckert C."/>
        </authorList>
    </citation>
    <scope>NUCLEOTIDE SEQUENCE</scope>
    <source>
        <strain evidence="2">KCTC 12870</strain>
    </source>
</reference>
<keyword evidence="1" id="KW-0812">Transmembrane</keyword>
<protein>
    <submittedName>
        <fullName evidence="2">Uncharacterized protein</fullName>
    </submittedName>
</protein>
<sequence>MKKGLKTLIVGILLFAVGTFVVPIAFILPIILDGADERQFIIPGTTEVEISEPGRYYLWNDFQTVYSGKSYSRSNSIPDGLEITITKQDGEGLAFSSDTSISSSSGSSSKNSIGYVEVSSPCKLTVSVLGNSDKRVFSFSQSGLMKMFGLIFGGFGLSMLLAISGAGISIWGIVKLVKNDKKSEPDGVVNEPGAP</sequence>
<keyword evidence="3" id="KW-1185">Reference proteome</keyword>
<evidence type="ECO:0000313" key="2">
    <source>
        <dbReference type="EMBL" id="GHB92575.1"/>
    </source>
</evidence>
<comment type="caution">
    <text evidence="2">The sequence shown here is derived from an EMBL/GenBank/DDBJ whole genome shotgun (WGS) entry which is preliminary data.</text>
</comment>
<feature type="transmembrane region" description="Helical" evidence="1">
    <location>
        <begin position="7"/>
        <end position="32"/>
    </location>
</feature>
<feature type="transmembrane region" description="Helical" evidence="1">
    <location>
        <begin position="147"/>
        <end position="174"/>
    </location>
</feature>
<keyword evidence="1" id="KW-0472">Membrane</keyword>
<gene>
    <name evidence="2" type="ORF">GCM10007047_04680</name>
</gene>
<dbReference type="Proteomes" id="UP000642829">
    <property type="component" value="Unassembled WGS sequence"/>
</dbReference>
<organism evidence="2 3">
    <name type="scientific">Cerasicoccus arenae</name>
    <dbReference type="NCBI Taxonomy" id="424488"/>
    <lineage>
        <taxon>Bacteria</taxon>
        <taxon>Pseudomonadati</taxon>
        <taxon>Verrucomicrobiota</taxon>
        <taxon>Opitutia</taxon>
        <taxon>Puniceicoccales</taxon>
        <taxon>Cerasicoccaceae</taxon>
        <taxon>Cerasicoccus</taxon>
    </lineage>
</organism>
<dbReference type="AlphaFoldDB" id="A0A8J3DFF5"/>
<dbReference type="EMBL" id="BMXG01000002">
    <property type="protein sequence ID" value="GHB92575.1"/>
    <property type="molecule type" value="Genomic_DNA"/>
</dbReference>
<dbReference type="RefSeq" id="WP_189511465.1">
    <property type="nucleotide sequence ID" value="NZ_BMXG01000002.1"/>
</dbReference>
<evidence type="ECO:0000313" key="3">
    <source>
        <dbReference type="Proteomes" id="UP000642829"/>
    </source>
</evidence>
<keyword evidence="1" id="KW-1133">Transmembrane helix</keyword>
<evidence type="ECO:0000256" key="1">
    <source>
        <dbReference type="SAM" id="Phobius"/>
    </source>
</evidence>
<accession>A0A8J3DFF5</accession>
<reference evidence="2" key="2">
    <citation type="submission" date="2020-09" db="EMBL/GenBank/DDBJ databases">
        <authorList>
            <person name="Sun Q."/>
            <person name="Kim S."/>
        </authorList>
    </citation>
    <scope>NUCLEOTIDE SEQUENCE</scope>
    <source>
        <strain evidence="2">KCTC 12870</strain>
    </source>
</reference>
<name>A0A8J3DFF5_9BACT</name>
<proteinExistence type="predicted"/>